<dbReference type="Proteomes" id="UP000020103">
    <property type="component" value="Unassembled WGS sequence"/>
</dbReference>
<organism evidence="1 2">
    <name type="scientific">Mycobacteroides abscessus 21</name>
    <dbReference type="NCBI Taxonomy" id="1299324"/>
    <lineage>
        <taxon>Bacteria</taxon>
        <taxon>Bacillati</taxon>
        <taxon>Actinomycetota</taxon>
        <taxon>Actinomycetes</taxon>
        <taxon>Mycobacteriales</taxon>
        <taxon>Mycobacteriaceae</taxon>
        <taxon>Mycobacteroides</taxon>
        <taxon>Mycobacteroides abscessus</taxon>
    </lineage>
</organism>
<protein>
    <submittedName>
        <fullName evidence="1">Uncharacterized protein</fullName>
    </submittedName>
</protein>
<proteinExistence type="predicted"/>
<reference evidence="1 2" key="1">
    <citation type="submission" date="2013-12" db="EMBL/GenBank/DDBJ databases">
        <authorList>
            <person name="Madinger N."/>
            <person name="Lenaerts A."/>
            <person name="Ordway D."/>
            <person name="DeGroote M.A."/>
            <person name="Parker T."/>
            <person name="Sizemore C."/>
            <person name="Tallon L.J."/>
            <person name="Sadzewicz L.K."/>
            <person name="Sengamalay N."/>
            <person name="Fraser C.M."/>
            <person name="Hine E."/>
            <person name="Shefchek K.A."/>
            <person name="Das S.P."/>
            <person name="Tettelin H."/>
        </authorList>
    </citation>
    <scope>NUCLEOTIDE SEQUENCE [LARGE SCALE GENOMIC DNA]</scope>
    <source>
        <strain evidence="1 2">21</strain>
    </source>
</reference>
<accession>A0A829PZP2</accession>
<gene>
    <name evidence="1" type="ORF">I543_0082</name>
</gene>
<evidence type="ECO:0000313" key="1">
    <source>
        <dbReference type="EMBL" id="EUA45749.1"/>
    </source>
</evidence>
<dbReference type="EMBL" id="JAOF01000001">
    <property type="protein sequence ID" value="EUA45749.1"/>
    <property type="molecule type" value="Genomic_DNA"/>
</dbReference>
<name>A0A829PZP2_9MYCO</name>
<evidence type="ECO:0000313" key="2">
    <source>
        <dbReference type="Proteomes" id="UP000020103"/>
    </source>
</evidence>
<comment type="caution">
    <text evidence="1">The sequence shown here is derived from an EMBL/GenBank/DDBJ whole genome shotgun (WGS) entry which is preliminary data.</text>
</comment>
<sequence>MQIVGKGIDEKRLPLMRPLSSFQGRFDPASLGNDGTCSDFAIER</sequence>
<dbReference type="AlphaFoldDB" id="A0A829PZP2"/>